<dbReference type="Proteomes" id="UP000029981">
    <property type="component" value="Chromosome 1"/>
</dbReference>
<name>A0A0A0M1J1_CUCSA</name>
<gene>
    <name evidence="1" type="ORF">Csa_1G569475</name>
</gene>
<protein>
    <submittedName>
        <fullName evidence="1">Uncharacterized protein</fullName>
    </submittedName>
</protein>
<dbReference type="Gramene" id="KGN66071">
    <property type="protein sequence ID" value="KGN66071"/>
    <property type="gene ID" value="Csa_1G569475"/>
</dbReference>
<proteinExistence type="predicted"/>
<dbReference type="AlphaFoldDB" id="A0A0A0M1J1"/>
<accession>A0A0A0M1J1</accession>
<sequence>MFFPKFISQIQSPLRFPIRQSNTKTTKFHLITGIIDAALTMNNRIKQLLDLNINNPNFSIAQTPIREKLDLEGKAVVLNGGIVDGESHGEIPAGVGAGVFVDGGFLFLVV</sequence>
<reference evidence="1 2" key="2">
    <citation type="journal article" date="2009" name="PLoS ONE">
        <title>An integrated genetic and cytogenetic map of the cucumber genome.</title>
        <authorList>
            <person name="Ren Y."/>
            <person name="Zhang Z."/>
            <person name="Liu J."/>
            <person name="Staub J.E."/>
            <person name="Han Y."/>
            <person name="Cheng Z."/>
            <person name="Li X."/>
            <person name="Lu J."/>
            <person name="Miao H."/>
            <person name="Kang H."/>
            <person name="Xie B."/>
            <person name="Gu X."/>
            <person name="Wang X."/>
            <person name="Du Y."/>
            <person name="Jin W."/>
            <person name="Huang S."/>
        </authorList>
    </citation>
    <scope>NUCLEOTIDE SEQUENCE [LARGE SCALE GENOMIC DNA]</scope>
    <source>
        <strain evidence="2">cv. 9930</strain>
    </source>
</reference>
<organism evidence="1 2">
    <name type="scientific">Cucumis sativus</name>
    <name type="common">Cucumber</name>
    <dbReference type="NCBI Taxonomy" id="3659"/>
    <lineage>
        <taxon>Eukaryota</taxon>
        <taxon>Viridiplantae</taxon>
        <taxon>Streptophyta</taxon>
        <taxon>Embryophyta</taxon>
        <taxon>Tracheophyta</taxon>
        <taxon>Spermatophyta</taxon>
        <taxon>Magnoliopsida</taxon>
        <taxon>eudicotyledons</taxon>
        <taxon>Gunneridae</taxon>
        <taxon>Pentapetalae</taxon>
        <taxon>rosids</taxon>
        <taxon>fabids</taxon>
        <taxon>Cucurbitales</taxon>
        <taxon>Cucurbitaceae</taxon>
        <taxon>Benincaseae</taxon>
        <taxon>Cucumis</taxon>
    </lineage>
</organism>
<dbReference type="EMBL" id="CM002922">
    <property type="protein sequence ID" value="KGN66071.1"/>
    <property type="molecule type" value="Genomic_DNA"/>
</dbReference>
<reference evidence="1 2" key="4">
    <citation type="journal article" date="2011" name="BMC Genomics">
        <title>RNA-Seq improves annotation of protein-coding genes in the cucumber genome.</title>
        <authorList>
            <person name="Li Z."/>
            <person name="Zhang Z."/>
            <person name="Yan P."/>
            <person name="Huang S."/>
            <person name="Fei Z."/>
            <person name="Lin K."/>
        </authorList>
    </citation>
    <scope>NUCLEOTIDE SEQUENCE [LARGE SCALE GENOMIC DNA]</scope>
    <source>
        <strain evidence="2">cv. 9930</strain>
    </source>
</reference>
<keyword evidence="2" id="KW-1185">Reference proteome</keyword>
<reference evidence="1 2" key="3">
    <citation type="journal article" date="2010" name="BMC Genomics">
        <title>Transcriptome sequencing and comparative analysis of cucumber flowers with different sex types.</title>
        <authorList>
            <person name="Guo S."/>
            <person name="Zheng Y."/>
            <person name="Joung J.G."/>
            <person name="Liu S."/>
            <person name="Zhang Z."/>
            <person name="Crasta O.R."/>
            <person name="Sobral B.W."/>
            <person name="Xu Y."/>
            <person name="Huang S."/>
            <person name="Fei Z."/>
        </authorList>
    </citation>
    <scope>NUCLEOTIDE SEQUENCE [LARGE SCALE GENOMIC DNA]</scope>
    <source>
        <strain evidence="2">cv. 9930</strain>
    </source>
</reference>
<reference evidence="1 2" key="1">
    <citation type="journal article" date="2009" name="Nat. Genet.">
        <title>The genome of the cucumber, Cucumis sativus L.</title>
        <authorList>
            <person name="Huang S."/>
            <person name="Li R."/>
            <person name="Zhang Z."/>
            <person name="Li L."/>
            <person name="Gu X."/>
            <person name="Fan W."/>
            <person name="Lucas W.J."/>
            <person name="Wang X."/>
            <person name="Xie B."/>
            <person name="Ni P."/>
            <person name="Ren Y."/>
            <person name="Zhu H."/>
            <person name="Li J."/>
            <person name="Lin K."/>
            <person name="Jin W."/>
            <person name="Fei Z."/>
            <person name="Li G."/>
            <person name="Staub J."/>
            <person name="Kilian A."/>
            <person name="van der Vossen E.A."/>
            <person name="Wu Y."/>
            <person name="Guo J."/>
            <person name="He J."/>
            <person name="Jia Z."/>
            <person name="Ren Y."/>
            <person name="Tian G."/>
            <person name="Lu Y."/>
            <person name="Ruan J."/>
            <person name="Qian W."/>
            <person name="Wang M."/>
            <person name="Huang Q."/>
            <person name="Li B."/>
            <person name="Xuan Z."/>
            <person name="Cao J."/>
            <person name="Asan"/>
            <person name="Wu Z."/>
            <person name="Zhang J."/>
            <person name="Cai Q."/>
            <person name="Bai Y."/>
            <person name="Zhao B."/>
            <person name="Han Y."/>
            <person name="Li Y."/>
            <person name="Li X."/>
            <person name="Wang S."/>
            <person name="Shi Q."/>
            <person name="Liu S."/>
            <person name="Cho W.K."/>
            <person name="Kim J.Y."/>
            <person name="Xu Y."/>
            <person name="Heller-Uszynska K."/>
            <person name="Miao H."/>
            <person name="Cheng Z."/>
            <person name="Zhang S."/>
            <person name="Wu J."/>
            <person name="Yang Y."/>
            <person name="Kang H."/>
            <person name="Li M."/>
            <person name="Liang H."/>
            <person name="Ren X."/>
            <person name="Shi Z."/>
            <person name="Wen M."/>
            <person name="Jian M."/>
            <person name="Yang H."/>
            <person name="Zhang G."/>
            <person name="Yang Z."/>
            <person name="Chen R."/>
            <person name="Liu S."/>
            <person name="Li J."/>
            <person name="Ma L."/>
            <person name="Liu H."/>
            <person name="Zhou Y."/>
            <person name="Zhao J."/>
            <person name="Fang X."/>
            <person name="Li G."/>
            <person name="Fang L."/>
            <person name="Li Y."/>
            <person name="Liu D."/>
            <person name="Zheng H."/>
            <person name="Zhang Y."/>
            <person name="Qin N."/>
            <person name="Li Z."/>
            <person name="Yang G."/>
            <person name="Yang S."/>
            <person name="Bolund L."/>
            <person name="Kristiansen K."/>
            <person name="Zheng H."/>
            <person name="Li S."/>
            <person name="Zhang X."/>
            <person name="Yang H."/>
            <person name="Wang J."/>
            <person name="Sun R."/>
            <person name="Zhang B."/>
            <person name="Jiang S."/>
            <person name="Wang J."/>
            <person name="Du Y."/>
            <person name="Li S."/>
        </authorList>
    </citation>
    <scope>NUCLEOTIDE SEQUENCE [LARGE SCALE GENOMIC DNA]</scope>
    <source>
        <strain evidence="2">cv. 9930</strain>
    </source>
</reference>
<evidence type="ECO:0000313" key="2">
    <source>
        <dbReference type="Proteomes" id="UP000029981"/>
    </source>
</evidence>
<evidence type="ECO:0000313" key="1">
    <source>
        <dbReference type="EMBL" id="KGN66071.1"/>
    </source>
</evidence>